<dbReference type="AlphaFoldDB" id="A0A6G5QEC9"/>
<keyword evidence="4" id="KW-1185">Reference proteome</keyword>
<dbReference type="Pfam" id="PF13527">
    <property type="entry name" value="Acetyltransf_9"/>
    <property type="match status" value="1"/>
</dbReference>
<dbReference type="GO" id="GO:0019171">
    <property type="term" value="F:(3R)-hydroxyacyl-[acyl-carrier-protein] dehydratase activity"/>
    <property type="evidence" value="ECO:0007669"/>
    <property type="project" value="TreeGrafter"/>
</dbReference>
<organism evidence="3 4">
    <name type="scientific">Campylobacter mucosalis CCUG 21559</name>
    <dbReference type="NCBI Taxonomy" id="1032067"/>
    <lineage>
        <taxon>Bacteria</taxon>
        <taxon>Pseudomonadati</taxon>
        <taxon>Campylobacterota</taxon>
        <taxon>Epsilonproteobacteria</taxon>
        <taxon>Campylobacterales</taxon>
        <taxon>Campylobacteraceae</taxon>
        <taxon>Campylobacter</taxon>
    </lineage>
</organism>
<dbReference type="InterPro" id="IPR050965">
    <property type="entry name" value="UPF0336/Enoyl-CoA_hydratase"/>
</dbReference>
<dbReference type="PANTHER" id="PTHR43437:SF3">
    <property type="entry name" value="HYDROXYACYL-THIOESTER DEHYDRATASE TYPE 2, MITOCHONDRIAL"/>
    <property type="match status" value="1"/>
</dbReference>
<dbReference type="SUPFAM" id="SSF55729">
    <property type="entry name" value="Acyl-CoA N-acyltransferases (Nat)"/>
    <property type="match status" value="1"/>
</dbReference>
<dbReference type="InterPro" id="IPR002539">
    <property type="entry name" value="MaoC-like_dom"/>
</dbReference>
<name>A0A6G5QEC9_9BACT</name>
<evidence type="ECO:0000313" key="3">
    <source>
        <dbReference type="EMBL" id="QCD44011.1"/>
    </source>
</evidence>
<proteinExistence type="predicted"/>
<dbReference type="Gene3D" id="3.10.129.10">
    <property type="entry name" value="Hotdog Thioesterase"/>
    <property type="match status" value="1"/>
</dbReference>
<gene>
    <name evidence="3" type="ORF">CMUC_0192</name>
</gene>
<dbReference type="EMBL" id="CP012542">
    <property type="protein sequence ID" value="QCD44011.1"/>
    <property type="molecule type" value="Genomic_DNA"/>
</dbReference>
<dbReference type="RefSeq" id="WP_171993300.1">
    <property type="nucleotide sequence ID" value="NZ_CP012542.1"/>
</dbReference>
<dbReference type="InterPro" id="IPR029069">
    <property type="entry name" value="HotDog_dom_sf"/>
</dbReference>
<dbReference type="Proteomes" id="UP000503264">
    <property type="component" value="Chromosome"/>
</dbReference>
<dbReference type="InterPro" id="IPR016181">
    <property type="entry name" value="Acyl_CoA_acyltransferase"/>
</dbReference>
<dbReference type="Gene3D" id="3.40.630.30">
    <property type="match status" value="1"/>
</dbReference>
<sequence length="400" mass="46360">MENFIDFDDIKIGMTSSYSQTITDADIKAFAGISGDRNPVHLDEEYAKNSRFKKRIAHGMLTASFFSAIFGTKIPGEGCVYTHQSLNFKKPVYVDDTVVATIEVIDIDKSNRRVRFKTICKTDKGIVTDGEAEIFVPLEFKKYIITDKRELLNFKDQIFLLFKDCFNQDIDDKLWQWAYIDNPNGDPIVSLYFDRDKLVGHYAIIPVYFSYNNKSLKAGLSMTTMVDTLYRKYGIFAQQANMVYDTAHKLGYSFVYGFPNKNSAPGFKKRLDWTINENLHIANLNYDELNALNLNNKKNNTIIFDVGNEANLKWRLSKPLQTYFYQGDNILKKFNNEFDIVFANDNFDKLEKNAIYNILISSDISPLKECYKTYYFGYKIFDNSLKNIEIKKDLLMSDVF</sequence>
<reference evidence="3 4" key="1">
    <citation type="submission" date="2016-07" db="EMBL/GenBank/DDBJ databases">
        <title>Comparative genomics of the Campylobacter concisus group.</title>
        <authorList>
            <person name="Miller W.G."/>
            <person name="Yee E."/>
            <person name="Chapman M.H."/>
            <person name="Huynh S."/>
            <person name="Bono J.L."/>
            <person name="On S.L.W."/>
            <person name="StLeger J."/>
            <person name="Foster G."/>
            <person name="Parker C.T."/>
        </authorList>
    </citation>
    <scope>NUCLEOTIDE SEQUENCE [LARGE SCALE GENOMIC DNA]</scope>
    <source>
        <strain evidence="3 4">CCUG 21559</strain>
    </source>
</reference>
<evidence type="ECO:0000256" key="1">
    <source>
        <dbReference type="ARBA" id="ARBA00023239"/>
    </source>
</evidence>
<evidence type="ECO:0000313" key="4">
    <source>
        <dbReference type="Proteomes" id="UP000503264"/>
    </source>
</evidence>
<protein>
    <submittedName>
        <fullName evidence="3">(R)-specific enoyl-CoA hydratase</fullName>
    </submittedName>
</protein>
<dbReference type="SUPFAM" id="SSF54637">
    <property type="entry name" value="Thioesterase/thiol ester dehydrase-isomerase"/>
    <property type="match status" value="1"/>
</dbReference>
<dbReference type="FunFam" id="3.10.129.10:FF:000042">
    <property type="entry name" value="MaoC domain protein dehydratase"/>
    <property type="match status" value="1"/>
</dbReference>
<accession>A0A6G5QEC9</accession>
<feature type="domain" description="MaoC-like" evidence="2">
    <location>
        <begin position="17"/>
        <end position="113"/>
    </location>
</feature>
<dbReference type="GO" id="GO:0006633">
    <property type="term" value="P:fatty acid biosynthetic process"/>
    <property type="evidence" value="ECO:0007669"/>
    <property type="project" value="TreeGrafter"/>
</dbReference>
<dbReference type="Pfam" id="PF01575">
    <property type="entry name" value="MaoC_dehydratas"/>
    <property type="match status" value="1"/>
</dbReference>
<keyword evidence="1" id="KW-0456">Lyase</keyword>
<dbReference type="PANTHER" id="PTHR43437">
    <property type="entry name" value="HYDROXYACYL-THIOESTER DEHYDRATASE TYPE 2, MITOCHONDRIAL-RELATED"/>
    <property type="match status" value="1"/>
</dbReference>
<dbReference type="CDD" id="cd03449">
    <property type="entry name" value="R_hydratase"/>
    <property type="match status" value="1"/>
</dbReference>
<evidence type="ECO:0000259" key="2">
    <source>
        <dbReference type="Pfam" id="PF01575"/>
    </source>
</evidence>